<dbReference type="PRINTS" id="PR01421">
    <property type="entry name" value="GPR37ORPHANR"/>
</dbReference>
<dbReference type="HOGENOM" id="CLU_029119_1_0_1"/>
<dbReference type="PRINTS" id="PR00237">
    <property type="entry name" value="GPCRRHODOPSN"/>
</dbReference>
<feature type="transmembrane region" description="Helical" evidence="16">
    <location>
        <begin position="540"/>
        <end position="559"/>
    </location>
</feature>
<feature type="chain" id="PRO_5027579927" evidence="17">
    <location>
        <begin position="35"/>
        <end position="772"/>
    </location>
</feature>
<dbReference type="GO" id="GO:0009986">
    <property type="term" value="C:cell surface"/>
    <property type="evidence" value="ECO:0007669"/>
    <property type="project" value="Ensembl"/>
</dbReference>
<evidence type="ECO:0000256" key="9">
    <source>
        <dbReference type="ARBA" id="ARBA00023136"/>
    </source>
</evidence>
<name>F7GA55_ORNAN</name>
<evidence type="ECO:0000256" key="13">
    <source>
        <dbReference type="ARBA" id="ARBA00023224"/>
    </source>
</evidence>
<keyword evidence="14" id="KW-0966">Cell projection</keyword>
<feature type="compositionally biased region" description="Basic and acidic residues" evidence="15">
    <location>
        <begin position="233"/>
        <end position="243"/>
    </location>
</feature>
<evidence type="ECO:0000256" key="6">
    <source>
        <dbReference type="ARBA" id="ARBA00022843"/>
    </source>
</evidence>
<evidence type="ECO:0000313" key="19">
    <source>
        <dbReference type="Ensembl" id="ENSOANP00000000653.2"/>
    </source>
</evidence>
<dbReference type="STRING" id="9258.ENSOANP00000000653"/>
<dbReference type="AlphaFoldDB" id="F7GA55"/>
<dbReference type="GO" id="GO:0042416">
    <property type="term" value="P:dopamine biosynthetic process"/>
    <property type="evidence" value="ECO:0007669"/>
    <property type="project" value="Ensembl"/>
</dbReference>
<dbReference type="InterPro" id="IPR017452">
    <property type="entry name" value="GPCR_Rhodpsn_7TM"/>
</dbReference>
<dbReference type="GO" id="GO:0042923">
    <property type="term" value="F:neuropeptide binding"/>
    <property type="evidence" value="ECO:0007669"/>
    <property type="project" value="Ensembl"/>
</dbReference>
<comment type="subcellular location">
    <subcellularLocation>
        <location evidence="2">Cell membrane</location>
        <topology evidence="2">Multi-pass membrane protein</topology>
    </subcellularLocation>
    <subcellularLocation>
        <location evidence="1">Cell projection</location>
    </subcellularLocation>
</comment>
<keyword evidence="6" id="KW-0832">Ubl conjugation</keyword>
<feature type="transmembrane region" description="Helical" evidence="16">
    <location>
        <begin position="418"/>
        <end position="446"/>
    </location>
</feature>
<evidence type="ECO:0000256" key="15">
    <source>
        <dbReference type="SAM" id="MobiDB-lite"/>
    </source>
</evidence>
<gene>
    <name evidence="19" type="primary">GPR37</name>
</gene>
<evidence type="ECO:0000256" key="5">
    <source>
        <dbReference type="ARBA" id="ARBA00022729"/>
    </source>
</evidence>
<keyword evidence="9 16" id="KW-0472">Membrane</keyword>
<evidence type="ECO:0000313" key="20">
    <source>
        <dbReference type="Proteomes" id="UP000002279"/>
    </source>
</evidence>
<dbReference type="GO" id="GO:0008188">
    <property type="term" value="F:neuropeptide receptor activity"/>
    <property type="evidence" value="ECO:0007669"/>
    <property type="project" value="Ensembl"/>
</dbReference>
<dbReference type="OMA" id="PSATMSW"/>
<protein>
    <submittedName>
        <fullName evidence="19">G protein-coupled receptor 37</fullName>
    </submittedName>
</protein>
<reference evidence="19 20" key="1">
    <citation type="journal article" date="2008" name="Nature">
        <title>Genome analysis of the platypus reveals unique signatures of evolution.</title>
        <authorList>
            <person name="Warren W.C."/>
            <person name="Hillier L.W."/>
            <person name="Marshall Graves J.A."/>
            <person name="Birney E."/>
            <person name="Ponting C.P."/>
            <person name="Grutzner F."/>
            <person name="Belov K."/>
            <person name="Miller W."/>
            <person name="Clarke L."/>
            <person name="Chinwalla A.T."/>
            <person name="Yang S.P."/>
            <person name="Heger A."/>
            <person name="Locke D.P."/>
            <person name="Miethke P."/>
            <person name="Waters P.D."/>
            <person name="Veyrunes F."/>
            <person name="Fulton L."/>
            <person name="Fulton B."/>
            <person name="Graves T."/>
            <person name="Wallis J."/>
            <person name="Puente X.S."/>
            <person name="Lopez-Otin C."/>
            <person name="Ordonez G.R."/>
            <person name="Eichler E.E."/>
            <person name="Chen L."/>
            <person name="Cheng Z."/>
            <person name="Deakin J.E."/>
            <person name="Alsop A."/>
            <person name="Thompson K."/>
            <person name="Kirby P."/>
            <person name="Papenfuss A.T."/>
            <person name="Wakefield M.J."/>
            <person name="Olender T."/>
            <person name="Lancet D."/>
            <person name="Huttley G.A."/>
            <person name="Smit A.F."/>
            <person name="Pask A."/>
            <person name="Temple-Smith P."/>
            <person name="Batzer M.A."/>
            <person name="Walker J.A."/>
            <person name="Konkel M.K."/>
            <person name="Harris R.S."/>
            <person name="Whittington C.M."/>
            <person name="Wong E.S."/>
            <person name="Gemmell N.J."/>
            <person name="Buschiazzo E."/>
            <person name="Vargas Jentzsch I.M."/>
            <person name="Merkel A."/>
            <person name="Schmitz J."/>
            <person name="Zemann A."/>
            <person name="Churakov G."/>
            <person name="Kriegs J.O."/>
            <person name="Brosius J."/>
            <person name="Murchison E.P."/>
            <person name="Sachidanandam R."/>
            <person name="Smith C."/>
            <person name="Hannon G.J."/>
            <person name="Tsend-Ayush E."/>
            <person name="McMillan D."/>
            <person name="Attenborough R."/>
            <person name="Rens W."/>
            <person name="Ferguson-Smith M."/>
            <person name="Lefevre C.M."/>
            <person name="Sharp J.A."/>
            <person name="Nicholas K.R."/>
            <person name="Ray D.A."/>
            <person name="Kube M."/>
            <person name="Reinhardt R."/>
            <person name="Pringle T.H."/>
            <person name="Taylor J."/>
            <person name="Jones R.C."/>
            <person name="Nixon B."/>
            <person name="Dacheux J.L."/>
            <person name="Niwa H."/>
            <person name="Sekita Y."/>
            <person name="Huang X."/>
            <person name="Stark A."/>
            <person name="Kheradpour P."/>
            <person name="Kellis M."/>
            <person name="Flicek P."/>
            <person name="Chen Y."/>
            <person name="Webber C."/>
            <person name="Hardison R."/>
            <person name="Nelson J."/>
            <person name="Hallsworth-Pepin K."/>
            <person name="Delehaunty K."/>
            <person name="Markovic C."/>
            <person name="Minx P."/>
            <person name="Feng Y."/>
            <person name="Kremitzki C."/>
            <person name="Mitreva M."/>
            <person name="Glasscock J."/>
            <person name="Wylie T."/>
            <person name="Wohldmann P."/>
            <person name="Thiru P."/>
            <person name="Nhan M.N."/>
            <person name="Pohl C.S."/>
            <person name="Smith S.M."/>
            <person name="Hou S."/>
            <person name="Nefedov M."/>
            <person name="de Jong P.J."/>
            <person name="Renfree M.B."/>
            <person name="Mardis E.R."/>
            <person name="Wilson R.K."/>
        </authorList>
    </citation>
    <scope>NUCLEOTIDE SEQUENCE [LARGE SCALE GENOMIC DNA]</scope>
    <source>
        <strain evidence="19 20">Glennie</strain>
    </source>
</reference>
<dbReference type="FunFam" id="1.20.1070.10:FF:000059">
    <property type="entry name" value="G protein-coupled receptor 37"/>
    <property type="match status" value="1"/>
</dbReference>
<dbReference type="GO" id="GO:0005886">
    <property type="term" value="C:plasma membrane"/>
    <property type="evidence" value="ECO:0000318"/>
    <property type="project" value="GO_Central"/>
</dbReference>
<keyword evidence="10" id="KW-1015">Disulfide bond</keyword>
<sequence>MQPSGTPPAWAVALRRRLLLLLLLLLLRAGPGAAARDPEPGHLPAAAAGACPQRDRHAPPGTPGDSGGEAAESPRGPSDRTRSSWEPPRSPQDQPLAPSDQPLIPSDRPRSPPDYLRPPQDQPRSPQVHPRFPQDQPLAPSDQPFVPSEQPRSPPDHSRSPPDQPLAPSDQPFVPSDQPRSPQDQPFVPSDHPGSPQDQPRSPPAHPRSLQDHPRSPQDQPFVPWDHPLSPPDHPRSLSDHPRTPSNQPRSPPDQLLAPSAELLSASDHPLSPPDQPISPWDHRRSPPVQPLSPSDQPRSPWDHRRSPRDHRRWTVKGAGGSGAAGSGAAGSGVPPLPDGSSAPEPRPRPRPRRAGRTEGRPPAEAPSSGSRGAAVPPGRALPLNGSGERGDPRGSGNGTSGRTRLQNPFYPLTKESYGAYAVMCLSVVIFGTGIVGNLAVLCIVCHNYYMRSISNSLLANLAFWDFLILFFCLPLVIFHELAKKWLLEDFSCKIVPYIEVASLGVTTFTLCALCIDRFRAATNVQMYYEMIENCTSTTAKLAVIWVGALLLALPEVVLRQLTKEDLGLSGRAPAERCVVKISPELPDTIYVLALTYDSARLWWYFGCYFCLPTLFTITCSLVTARKIRKAEKACTRGNKRQIQLESQMNCTVVALTILYGFCIIPENICNIVTAYMSTGVSQQTMDLLHIISQFLLFFKSCVTPVLLFCLCKPFSRAFMECCCCCCEECIQKSSTVTSDDNDNEYTTELELSPFSTIRREMSTFASVGTHC</sequence>
<keyword evidence="4 16" id="KW-0812">Transmembrane</keyword>
<feature type="transmembrane region" description="Helical" evidence="16">
    <location>
        <begin position="602"/>
        <end position="623"/>
    </location>
</feature>
<dbReference type="PROSITE" id="PS50262">
    <property type="entry name" value="G_PROTEIN_RECEP_F1_2"/>
    <property type="match status" value="1"/>
</dbReference>
<evidence type="ECO:0000256" key="4">
    <source>
        <dbReference type="ARBA" id="ARBA00022692"/>
    </source>
</evidence>
<dbReference type="GO" id="GO:0036505">
    <property type="term" value="F:prosaposin receptor activity"/>
    <property type="evidence" value="ECO:0000318"/>
    <property type="project" value="GO_Central"/>
</dbReference>
<feature type="domain" description="G-protein coupled receptors family 1 profile" evidence="18">
    <location>
        <begin position="437"/>
        <end position="708"/>
    </location>
</feature>
<dbReference type="GO" id="GO:0043235">
    <property type="term" value="C:receptor complex"/>
    <property type="evidence" value="ECO:0000318"/>
    <property type="project" value="GO_Central"/>
</dbReference>
<dbReference type="Pfam" id="PF00001">
    <property type="entry name" value="7tm_1"/>
    <property type="match status" value="1"/>
</dbReference>
<dbReference type="Gene3D" id="1.20.1070.10">
    <property type="entry name" value="Rhodopsin 7-helix transmembrane proteins"/>
    <property type="match status" value="1"/>
</dbReference>
<dbReference type="InParanoid" id="F7GA55"/>
<feature type="transmembrane region" description="Helical" evidence="16">
    <location>
        <begin position="458"/>
        <end position="478"/>
    </location>
</feature>
<feature type="signal peptide" evidence="17">
    <location>
        <begin position="1"/>
        <end position="34"/>
    </location>
</feature>
<dbReference type="GO" id="GO:0042995">
    <property type="term" value="C:cell projection"/>
    <property type="evidence" value="ECO:0007669"/>
    <property type="project" value="UniProtKB-SubCell"/>
</dbReference>
<reference evidence="19" key="3">
    <citation type="submission" date="2025-09" db="UniProtKB">
        <authorList>
            <consortium name="Ensembl"/>
        </authorList>
    </citation>
    <scope>IDENTIFICATION</scope>
    <source>
        <strain evidence="19">Glennie</strain>
    </source>
</reference>
<dbReference type="PANTHER" id="PTHR46216:SF3">
    <property type="entry name" value="PROSAPOSIN RECEPTOR GPR37"/>
    <property type="match status" value="1"/>
</dbReference>
<accession>F7GA55</accession>
<dbReference type="GO" id="GO:0007193">
    <property type="term" value="P:adenylate cyclase-inhibiting G protein-coupled receptor signaling pathway"/>
    <property type="evidence" value="ECO:0000318"/>
    <property type="project" value="GO_Central"/>
</dbReference>
<dbReference type="GO" id="GO:0034614">
    <property type="term" value="P:cellular response to reactive oxygen species"/>
    <property type="evidence" value="ECO:0007669"/>
    <property type="project" value="Ensembl"/>
</dbReference>
<dbReference type="GO" id="GO:0000151">
    <property type="term" value="C:ubiquitin ligase complex"/>
    <property type="evidence" value="ECO:0007669"/>
    <property type="project" value="Ensembl"/>
</dbReference>
<dbReference type="PANTHER" id="PTHR46216">
    <property type="entry name" value="PROSAPOSIN RECEPTOR GPR37 FAMILY MEMBER"/>
    <property type="match status" value="1"/>
</dbReference>
<dbReference type="Proteomes" id="UP000002279">
    <property type="component" value="Chromosome 10"/>
</dbReference>
<feature type="transmembrane region" description="Helical" evidence="16">
    <location>
        <begin position="498"/>
        <end position="519"/>
    </location>
</feature>
<keyword evidence="5 17" id="KW-0732">Signal</keyword>
<dbReference type="GO" id="GO:0031625">
    <property type="term" value="F:ubiquitin protein ligase binding"/>
    <property type="evidence" value="ECO:0007669"/>
    <property type="project" value="Ensembl"/>
</dbReference>
<dbReference type="GO" id="GO:0030165">
    <property type="term" value="F:PDZ domain binding"/>
    <property type="evidence" value="ECO:0007669"/>
    <property type="project" value="Ensembl"/>
</dbReference>
<keyword evidence="8" id="KW-0297">G-protein coupled receptor</keyword>
<evidence type="ECO:0000256" key="1">
    <source>
        <dbReference type="ARBA" id="ARBA00004316"/>
    </source>
</evidence>
<feature type="region of interest" description="Disordered" evidence="15">
    <location>
        <begin position="32"/>
        <end position="407"/>
    </location>
</feature>
<keyword evidence="7 16" id="KW-1133">Transmembrane helix</keyword>
<feature type="transmembrane region" description="Helical" evidence="16">
    <location>
        <begin position="688"/>
        <end position="711"/>
    </location>
</feature>
<evidence type="ECO:0000256" key="14">
    <source>
        <dbReference type="ARBA" id="ARBA00023273"/>
    </source>
</evidence>
<evidence type="ECO:0000256" key="17">
    <source>
        <dbReference type="SAM" id="SignalP"/>
    </source>
</evidence>
<keyword evidence="13" id="KW-0807">Transducer</keyword>
<dbReference type="GO" id="GO:0005783">
    <property type="term" value="C:endoplasmic reticulum"/>
    <property type="evidence" value="ECO:0007669"/>
    <property type="project" value="Ensembl"/>
</dbReference>
<proteinExistence type="predicted"/>
<dbReference type="GO" id="GO:0043410">
    <property type="term" value="P:positive regulation of MAPK cascade"/>
    <property type="evidence" value="ECO:0000318"/>
    <property type="project" value="GO_Central"/>
</dbReference>
<dbReference type="CDD" id="cd15127">
    <property type="entry name" value="7tmA_GPR37"/>
    <property type="match status" value="1"/>
</dbReference>
<evidence type="ECO:0000256" key="3">
    <source>
        <dbReference type="ARBA" id="ARBA00022475"/>
    </source>
</evidence>
<feature type="transmembrane region" description="Helical" evidence="16">
    <location>
        <begin position="651"/>
        <end position="676"/>
    </location>
</feature>
<feature type="compositionally biased region" description="Gly residues" evidence="15">
    <location>
        <begin position="318"/>
        <end position="331"/>
    </location>
</feature>
<feature type="compositionally biased region" description="Basic residues" evidence="15">
    <location>
        <begin position="306"/>
        <end position="315"/>
    </location>
</feature>
<dbReference type="GO" id="GO:0030544">
    <property type="term" value="F:Hsp70 protein binding"/>
    <property type="evidence" value="ECO:0007669"/>
    <property type="project" value="Ensembl"/>
</dbReference>
<dbReference type="eggNOG" id="KOG3656">
    <property type="taxonomic scope" value="Eukaryota"/>
</dbReference>
<evidence type="ECO:0000256" key="12">
    <source>
        <dbReference type="ARBA" id="ARBA00023180"/>
    </source>
</evidence>
<feature type="compositionally biased region" description="Low complexity" evidence="15">
    <location>
        <begin position="256"/>
        <end position="267"/>
    </location>
</feature>
<dbReference type="GO" id="GO:0045202">
    <property type="term" value="C:synapse"/>
    <property type="evidence" value="ECO:0007669"/>
    <property type="project" value="Ensembl"/>
</dbReference>
<evidence type="ECO:0000259" key="18">
    <source>
        <dbReference type="PROSITE" id="PS50262"/>
    </source>
</evidence>
<dbReference type="Bgee" id="ENSOANG00000000404">
    <property type="expression patterns" value="Expressed in testis and 6 other cell types or tissues"/>
</dbReference>
<keyword evidence="3" id="KW-1003">Cell membrane</keyword>
<dbReference type="GO" id="GO:0008528">
    <property type="term" value="F:G protein-coupled peptide receptor activity"/>
    <property type="evidence" value="ECO:0000318"/>
    <property type="project" value="GO_Central"/>
</dbReference>
<evidence type="ECO:0000256" key="11">
    <source>
        <dbReference type="ARBA" id="ARBA00023170"/>
    </source>
</evidence>
<dbReference type="GeneTree" id="ENSGT01150000286942"/>
<dbReference type="Ensembl" id="ENSOANT00000000654.2">
    <property type="protein sequence ID" value="ENSOANP00000000653.2"/>
    <property type="gene ID" value="ENSOANG00000000404.2"/>
</dbReference>
<evidence type="ECO:0000256" key="8">
    <source>
        <dbReference type="ARBA" id="ARBA00023040"/>
    </source>
</evidence>
<organism evidence="19 20">
    <name type="scientific">Ornithorhynchus anatinus</name>
    <name type="common">Duckbill platypus</name>
    <dbReference type="NCBI Taxonomy" id="9258"/>
    <lineage>
        <taxon>Eukaryota</taxon>
        <taxon>Metazoa</taxon>
        <taxon>Chordata</taxon>
        <taxon>Craniata</taxon>
        <taxon>Vertebrata</taxon>
        <taxon>Euteleostomi</taxon>
        <taxon>Mammalia</taxon>
        <taxon>Monotremata</taxon>
        <taxon>Ornithorhynchidae</taxon>
        <taxon>Ornithorhynchus</taxon>
    </lineage>
</organism>
<keyword evidence="20" id="KW-1185">Reference proteome</keyword>
<dbReference type="InterPro" id="IPR003909">
    <property type="entry name" value="GPR37_orph"/>
</dbReference>
<dbReference type="SUPFAM" id="SSF81321">
    <property type="entry name" value="Family A G protein-coupled receptor-like"/>
    <property type="match status" value="1"/>
</dbReference>
<feature type="compositionally biased region" description="Low complexity" evidence="15">
    <location>
        <begin position="175"/>
        <end position="186"/>
    </location>
</feature>
<evidence type="ECO:0000256" key="7">
    <source>
        <dbReference type="ARBA" id="ARBA00022989"/>
    </source>
</evidence>
<dbReference type="InterPro" id="IPR000276">
    <property type="entry name" value="GPCR_Rhodpsn"/>
</dbReference>
<dbReference type="GO" id="GO:0031987">
    <property type="term" value="P:locomotion involved in locomotory behavior"/>
    <property type="evidence" value="ECO:0007669"/>
    <property type="project" value="Ensembl"/>
</dbReference>
<evidence type="ECO:0000256" key="2">
    <source>
        <dbReference type="ARBA" id="ARBA00004651"/>
    </source>
</evidence>
<dbReference type="GO" id="GO:0016358">
    <property type="term" value="P:dendrite development"/>
    <property type="evidence" value="ECO:0007669"/>
    <property type="project" value="Ensembl"/>
</dbReference>
<keyword evidence="11" id="KW-0675">Receptor</keyword>
<dbReference type="GO" id="GO:0045964">
    <property type="term" value="P:positive regulation of dopamine metabolic process"/>
    <property type="evidence" value="ECO:0007669"/>
    <property type="project" value="Ensembl"/>
</dbReference>
<dbReference type="FunCoup" id="F7GA55">
    <property type="interactions" value="344"/>
</dbReference>
<evidence type="ECO:0000256" key="10">
    <source>
        <dbReference type="ARBA" id="ARBA00023157"/>
    </source>
</evidence>
<reference evidence="19" key="2">
    <citation type="submission" date="2025-08" db="UniProtKB">
        <authorList>
            <consortium name="Ensembl"/>
        </authorList>
    </citation>
    <scope>IDENTIFICATION</scope>
    <source>
        <strain evidence="19">Glennie</strain>
    </source>
</reference>
<evidence type="ECO:0000256" key="16">
    <source>
        <dbReference type="SAM" id="Phobius"/>
    </source>
</evidence>
<keyword evidence="12" id="KW-0325">Glycoprotein</keyword>